<dbReference type="GO" id="GO:0016987">
    <property type="term" value="F:sigma factor activity"/>
    <property type="evidence" value="ECO:0007669"/>
    <property type="project" value="UniProtKB-KW"/>
</dbReference>
<keyword evidence="3" id="KW-0731">Sigma factor</keyword>
<dbReference type="Gene3D" id="1.10.1740.10">
    <property type="match status" value="1"/>
</dbReference>
<accession>A0A4R1BB46</accession>
<dbReference type="EMBL" id="SJZI01000042">
    <property type="protein sequence ID" value="TCJ14200.1"/>
    <property type="molecule type" value="Genomic_DNA"/>
</dbReference>
<comment type="similarity">
    <text evidence="1">Belongs to the sigma-70 factor family. ECF subfamily.</text>
</comment>
<dbReference type="PANTHER" id="PTHR43133">
    <property type="entry name" value="RNA POLYMERASE ECF-TYPE SIGMA FACTO"/>
    <property type="match status" value="1"/>
</dbReference>
<dbReference type="Pfam" id="PF08281">
    <property type="entry name" value="Sigma70_r4_2"/>
    <property type="match status" value="1"/>
</dbReference>
<keyword evidence="2" id="KW-0805">Transcription regulation</keyword>
<evidence type="ECO:0000259" key="6">
    <source>
        <dbReference type="Pfam" id="PF08281"/>
    </source>
</evidence>
<comment type="caution">
    <text evidence="7">The sequence shown here is derived from an EMBL/GenBank/DDBJ whole genome shotgun (WGS) entry which is preliminary data.</text>
</comment>
<protein>
    <submittedName>
        <fullName evidence="7">RNA polymerase sigma factor</fullName>
    </submittedName>
</protein>
<dbReference type="InterPro" id="IPR014284">
    <property type="entry name" value="RNA_pol_sigma-70_dom"/>
</dbReference>
<evidence type="ECO:0000256" key="2">
    <source>
        <dbReference type="ARBA" id="ARBA00023015"/>
    </source>
</evidence>
<organism evidence="7 8">
    <name type="scientific">Flaviaesturariibacter flavus</name>
    <dbReference type="NCBI Taxonomy" id="2502780"/>
    <lineage>
        <taxon>Bacteria</taxon>
        <taxon>Pseudomonadati</taxon>
        <taxon>Bacteroidota</taxon>
        <taxon>Chitinophagia</taxon>
        <taxon>Chitinophagales</taxon>
        <taxon>Chitinophagaceae</taxon>
        <taxon>Flaviaestuariibacter</taxon>
    </lineage>
</organism>
<sequence length="161" mass="18845">MGIQEFNSLVVTNAEGLRPFAITLTKDRETAQDLYQETLYKAFAHRDKYQPGTNIRAWLSTIMRNIFINDYRRTERKRMVMDTLLYAEKNNRWSVGPEGELRLKEINTALYGLPAIFKEACFLYLQGYKYQEIAGALNEPLGTIKSRIHFAKKMLQKQLDR</sequence>
<feature type="domain" description="RNA polymerase sigma factor 70 region 4 type 2" evidence="6">
    <location>
        <begin position="114"/>
        <end position="155"/>
    </location>
</feature>
<evidence type="ECO:0000256" key="4">
    <source>
        <dbReference type="ARBA" id="ARBA00023163"/>
    </source>
</evidence>
<feature type="domain" description="RNA polymerase sigma-70 region 2" evidence="5">
    <location>
        <begin position="12"/>
        <end position="76"/>
    </location>
</feature>
<dbReference type="OrthoDB" id="9803470at2"/>
<dbReference type="SUPFAM" id="SSF88946">
    <property type="entry name" value="Sigma2 domain of RNA polymerase sigma factors"/>
    <property type="match status" value="1"/>
</dbReference>
<keyword evidence="8" id="KW-1185">Reference proteome</keyword>
<dbReference type="AlphaFoldDB" id="A0A4R1BB46"/>
<gene>
    <name evidence="7" type="ORF">EPD60_09335</name>
</gene>
<dbReference type="Pfam" id="PF04542">
    <property type="entry name" value="Sigma70_r2"/>
    <property type="match status" value="1"/>
</dbReference>
<name>A0A4R1BB46_9BACT</name>
<reference evidence="7 8" key="1">
    <citation type="submission" date="2019-03" db="EMBL/GenBank/DDBJ databases">
        <authorList>
            <person name="Kim M.K.M."/>
        </authorList>
    </citation>
    <scope>NUCLEOTIDE SEQUENCE [LARGE SCALE GENOMIC DNA]</scope>
    <source>
        <strain evidence="7 8">17J68-12</strain>
    </source>
</reference>
<dbReference type="InterPro" id="IPR036388">
    <property type="entry name" value="WH-like_DNA-bd_sf"/>
</dbReference>
<dbReference type="Proteomes" id="UP000295334">
    <property type="component" value="Unassembled WGS sequence"/>
</dbReference>
<evidence type="ECO:0000259" key="5">
    <source>
        <dbReference type="Pfam" id="PF04542"/>
    </source>
</evidence>
<dbReference type="InterPro" id="IPR007627">
    <property type="entry name" value="RNA_pol_sigma70_r2"/>
</dbReference>
<dbReference type="Gene3D" id="1.10.10.10">
    <property type="entry name" value="Winged helix-like DNA-binding domain superfamily/Winged helix DNA-binding domain"/>
    <property type="match status" value="1"/>
</dbReference>
<keyword evidence="4" id="KW-0804">Transcription</keyword>
<dbReference type="InterPro" id="IPR013325">
    <property type="entry name" value="RNA_pol_sigma_r2"/>
</dbReference>
<dbReference type="InterPro" id="IPR039425">
    <property type="entry name" value="RNA_pol_sigma-70-like"/>
</dbReference>
<dbReference type="InterPro" id="IPR013324">
    <property type="entry name" value="RNA_pol_sigma_r3/r4-like"/>
</dbReference>
<dbReference type="PANTHER" id="PTHR43133:SF25">
    <property type="entry name" value="RNA POLYMERASE SIGMA FACTOR RFAY-RELATED"/>
    <property type="match status" value="1"/>
</dbReference>
<dbReference type="SUPFAM" id="SSF88659">
    <property type="entry name" value="Sigma3 and sigma4 domains of RNA polymerase sigma factors"/>
    <property type="match status" value="1"/>
</dbReference>
<evidence type="ECO:0000313" key="7">
    <source>
        <dbReference type="EMBL" id="TCJ14200.1"/>
    </source>
</evidence>
<evidence type="ECO:0000313" key="8">
    <source>
        <dbReference type="Proteomes" id="UP000295334"/>
    </source>
</evidence>
<dbReference type="NCBIfam" id="TIGR02937">
    <property type="entry name" value="sigma70-ECF"/>
    <property type="match status" value="1"/>
</dbReference>
<dbReference type="GO" id="GO:0003677">
    <property type="term" value="F:DNA binding"/>
    <property type="evidence" value="ECO:0007669"/>
    <property type="project" value="InterPro"/>
</dbReference>
<dbReference type="GO" id="GO:0006352">
    <property type="term" value="P:DNA-templated transcription initiation"/>
    <property type="evidence" value="ECO:0007669"/>
    <property type="project" value="InterPro"/>
</dbReference>
<dbReference type="RefSeq" id="WP_131449093.1">
    <property type="nucleotide sequence ID" value="NZ_SJZI01000042.1"/>
</dbReference>
<proteinExistence type="inferred from homology"/>
<dbReference type="InterPro" id="IPR013249">
    <property type="entry name" value="RNA_pol_sigma70_r4_t2"/>
</dbReference>
<evidence type="ECO:0000256" key="3">
    <source>
        <dbReference type="ARBA" id="ARBA00023082"/>
    </source>
</evidence>
<evidence type="ECO:0000256" key="1">
    <source>
        <dbReference type="ARBA" id="ARBA00010641"/>
    </source>
</evidence>